<gene>
    <name evidence="12" type="primary">RHBDD2_3</name>
    <name evidence="12" type="ORF">K7432_016671</name>
</gene>
<comment type="similarity">
    <text evidence="3">Belongs to the peptidase S54 family.</text>
</comment>
<dbReference type="InterPro" id="IPR035952">
    <property type="entry name" value="Rhomboid-like_sf"/>
</dbReference>
<evidence type="ECO:0000256" key="9">
    <source>
        <dbReference type="ARBA" id="ARBA00023136"/>
    </source>
</evidence>
<keyword evidence="6 10" id="KW-0812">Transmembrane</keyword>
<feature type="domain" description="Peptidase S54 rhomboid" evidence="11">
    <location>
        <begin position="70"/>
        <end position="188"/>
    </location>
</feature>
<comment type="catalytic activity">
    <reaction evidence="1">
        <text>Cleaves type-1 transmembrane domains using a catalytic dyad composed of serine and histidine that are contributed by different transmembrane domains.</text>
        <dbReference type="EC" id="3.4.21.105"/>
    </reaction>
</comment>
<proteinExistence type="inferred from homology"/>
<dbReference type="InterPro" id="IPR022764">
    <property type="entry name" value="Peptidase_S54_rhomboid_dom"/>
</dbReference>
<organism evidence="12 13">
    <name type="scientific">Basidiobolus ranarum</name>
    <dbReference type="NCBI Taxonomy" id="34480"/>
    <lineage>
        <taxon>Eukaryota</taxon>
        <taxon>Fungi</taxon>
        <taxon>Fungi incertae sedis</taxon>
        <taxon>Zoopagomycota</taxon>
        <taxon>Entomophthoromycotina</taxon>
        <taxon>Basidiobolomycetes</taxon>
        <taxon>Basidiobolales</taxon>
        <taxon>Basidiobolaceae</taxon>
        <taxon>Basidiobolus</taxon>
    </lineage>
</organism>
<evidence type="ECO:0000256" key="4">
    <source>
        <dbReference type="ARBA" id="ARBA00013039"/>
    </source>
</evidence>
<sequence length="211" mass="24113">MVEENNHREIPPELTNYANSKVKQWYLSIPWLTIAIILLCLSIRLLDNIAWGALSLGPSLGLIPNKVLEGQIHRLVTHPFPQSGLWSLILNLSVFLPLSKRMESSLGTIRYLYTLIIVFTIVPGLIYLVLSELLGILVEHNFIGIRGWIFILISWECRVPRNISVFGVWNIASKLFPVFIMLVMVFLSMDSSILVYPIHLVLGYLCKHIRH</sequence>
<dbReference type="Pfam" id="PF01694">
    <property type="entry name" value="Rhomboid"/>
    <property type="match status" value="1"/>
</dbReference>
<keyword evidence="9 10" id="KW-0472">Membrane</keyword>
<dbReference type="PANTHER" id="PTHR43066:SF1">
    <property type="entry name" value="RHOMBOID PROTEIN 2"/>
    <property type="match status" value="1"/>
</dbReference>
<dbReference type="EMBL" id="JASJQH010002905">
    <property type="protein sequence ID" value="KAK9759862.1"/>
    <property type="molecule type" value="Genomic_DNA"/>
</dbReference>
<name>A0ABR2WEE9_9FUNG</name>
<dbReference type="EC" id="3.4.21.105" evidence="4"/>
<evidence type="ECO:0000256" key="5">
    <source>
        <dbReference type="ARBA" id="ARBA00022670"/>
    </source>
</evidence>
<evidence type="ECO:0000256" key="2">
    <source>
        <dbReference type="ARBA" id="ARBA00004141"/>
    </source>
</evidence>
<evidence type="ECO:0000256" key="3">
    <source>
        <dbReference type="ARBA" id="ARBA00009045"/>
    </source>
</evidence>
<feature type="transmembrane region" description="Helical" evidence="10">
    <location>
        <begin position="111"/>
        <end position="130"/>
    </location>
</feature>
<comment type="subcellular location">
    <subcellularLocation>
        <location evidence="2">Membrane</location>
        <topology evidence="2">Multi-pass membrane protein</topology>
    </subcellularLocation>
</comment>
<keyword evidence="5" id="KW-0645">Protease</keyword>
<evidence type="ECO:0000259" key="11">
    <source>
        <dbReference type="Pfam" id="PF01694"/>
    </source>
</evidence>
<feature type="transmembrane region" description="Helical" evidence="10">
    <location>
        <begin position="167"/>
        <end position="187"/>
    </location>
</feature>
<evidence type="ECO:0000256" key="8">
    <source>
        <dbReference type="ARBA" id="ARBA00022989"/>
    </source>
</evidence>
<dbReference type="Gene3D" id="1.20.1540.10">
    <property type="entry name" value="Rhomboid-like"/>
    <property type="match status" value="1"/>
</dbReference>
<protein>
    <recommendedName>
        <fullName evidence="4">rhomboid protease</fullName>
        <ecNumber evidence="4">3.4.21.105</ecNumber>
    </recommendedName>
</protein>
<reference evidence="12 13" key="1">
    <citation type="submission" date="2023-04" db="EMBL/GenBank/DDBJ databases">
        <title>Genome of Basidiobolus ranarum AG-B5.</title>
        <authorList>
            <person name="Stajich J.E."/>
            <person name="Carter-House D."/>
            <person name="Gryganskyi A."/>
        </authorList>
    </citation>
    <scope>NUCLEOTIDE SEQUENCE [LARGE SCALE GENOMIC DNA]</scope>
    <source>
        <strain evidence="12 13">AG-B5</strain>
    </source>
</reference>
<evidence type="ECO:0000313" key="12">
    <source>
        <dbReference type="EMBL" id="KAK9759862.1"/>
    </source>
</evidence>
<evidence type="ECO:0000256" key="6">
    <source>
        <dbReference type="ARBA" id="ARBA00022692"/>
    </source>
</evidence>
<evidence type="ECO:0000256" key="1">
    <source>
        <dbReference type="ARBA" id="ARBA00000156"/>
    </source>
</evidence>
<evidence type="ECO:0000256" key="10">
    <source>
        <dbReference type="SAM" id="Phobius"/>
    </source>
</evidence>
<dbReference type="SUPFAM" id="SSF144091">
    <property type="entry name" value="Rhomboid-like"/>
    <property type="match status" value="1"/>
</dbReference>
<keyword evidence="13" id="KW-1185">Reference proteome</keyword>
<dbReference type="PANTHER" id="PTHR43066">
    <property type="entry name" value="RHOMBOID-RELATED PROTEIN"/>
    <property type="match status" value="1"/>
</dbReference>
<keyword evidence="7" id="KW-0378">Hydrolase</keyword>
<keyword evidence="8 10" id="KW-1133">Transmembrane helix</keyword>
<evidence type="ECO:0000256" key="7">
    <source>
        <dbReference type="ARBA" id="ARBA00022801"/>
    </source>
</evidence>
<accession>A0ABR2WEE9</accession>
<dbReference type="Proteomes" id="UP001479436">
    <property type="component" value="Unassembled WGS sequence"/>
</dbReference>
<feature type="transmembrane region" description="Helical" evidence="10">
    <location>
        <begin position="136"/>
        <end position="155"/>
    </location>
</feature>
<feature type="transmembrane region" description="Helical" evidence="10">
    <location>
        <begin position="25"/>
        <end position="46"/>
    </location>
</feature>
<evidence type="ECO:0000313" key="13">
    <source>
        <dbReference type="Proteomes" id="UP001479436"/>
    </source>
</evidence>
<comment type="caution">
    <text evidence="12">The sequence shown here is derived from an EMBL/GenBank/DDBJ whole genome shotgun (WGS) entry which is preliminary data.</text>
</comment>